<proteinExistence type="predicted"/>
<dbReference type="HOGENOM" id="CLU_077420_1_1_9"/>
<dbReference type="SUPFAM" id="SSF56300">
    <property type="entry name" value="Metallo-dependent phosphatases"/>
    <property type="match status" value="1"/>
</dbReference>
<dbReference type="STRING" id="585506.HMPREF0877_0556"/>
<dbReference type="InterPro" id="IPR004843">
    <property type="entry name" value="Calcineurin-like_PHP"/>
</dbReference>
<dbReference type="GO" id="GO:0016787">
    <property type="term" value="F:hydrolase activity"/>
    <property type="evidence" value="ECO:0007669"/>
    <property type="project" value="InterPro"/>
</dbReference>
<evidence type="ECO:0000313" key="2">
    <source>
        <dbReference type="EMBL" id="EER75343.1"/>
    </source>
</evidence>
<reference evidence="2 3" key="1">
    <citation type="submission" date="2009-04" db="EMBL/GenBank/DDBJ databases">
        <authorList>
            <person name="Qin X."/>
            <person name="Bachman B."/>
            <person name="Battles P."/>
            <person name="Bell A."/>
            <person name="Bess C."/>
            <person name="Bickham C."/>
            <person name="Chaboub L."/>
            <person name="Chen D."/>
            <person name="Coyle M."/>
            <person name="Deiros D.R."/>
            <person name="Dinh H."/>
            <person name="Forbes L."/>
            <person name="Fowler G."/>
            <person name="Francisco L."/>
            <person name="Fu Q."/>
            <person name="Gubbala S."/>
            <person name="Hale W."/>
            <person name="Han Y."/>
            <person name="Hemphill L."/>
            <person name="Highlander S.K."/>
            <person name="Hirani K."/>
            <person name="Hogues M."/>
            <person name="Jackson L."/>
            <person name="Jakkamsetti A."/>
            <person name="Javaid M."/>
            <person name="Jiang H."/>
            <person name="Korchina V."/>
            <person name="Kovar C."/>
            <person name="Lara F."/>
            <person name="Lee S."/>
            <person name="Mata R."/>
            <person name="Mathew T."/>
            <person name="Moen C."/>
            <person name="Morales K."/>
            <person name="Munidasa M."/>
            <person name="Nazareth L."/>
            <person name="Ngo R."/>
            <person name="Nguyen L."/>
            <person name="Okwuonu G."/>
            <person name="Ongeri F."/>
            <person name="Patil S."/>
            <person name="Petrosino J."/>
            <person name="Pham C."/>
            <person name="Pham P."/>
            <person name="Pu L.-L."/>
            <person name="Puazo M."/>
            <person name="Raj R."/>
            <person name="Reid J."/>
            <person name="Rouhana J."/>
            <person name="Saada N."/>
            <person name="Shang Y."/>
            <person name="Simmons D."/>
            <person name="Thornton R."/>
            <person name="Warren J."/>
            <person name="Weissenberger G."/>
            <person name="Zhang J."/>
            <person name="Zhang L."/>
            <person name="Zhou C."/>
            <person name="Zhu D."/>
            <person name="Muzny D."/>
            <person name="Worley K."/>
            <person name="Gibbs R."/>
        </authorList>
    </citation>
    <scope>NUCLEOTIDE SEQUENCE [LARGE SCALE GENOMIC DNA]</scope>
    <source>
        <strain evidence="2 3">ATCC 33313</strain>
    </source>
</reference>
<dbReference type="InterPro" id="IPR051158">
    <property type="entry name" value="Metallophosphoesterase_sf"/>
</dbReference>
<organism evidence="2 3">
    <name type="scientific">Weissella paramesenteroides ATCC 33313</name>
    <dbReference type="NCBI Taxonomy" id="585506"/>
    <lineage>
        <taxon>Bacteria</taxon>
        <taxon>Bacillati</taxon>
        <taxon>Bacillota</taxon>
        <taxon>Bacilli</taxon>
        <taxon>Lactobacillales</taxon>
        <taxon>Lactobacillaceae</taxon>
        <taxon>Weissella</taxon>
    </lineage>
</organism>
<dbReference type="Gene3D" id="3.60.21.10">
    <property type="match status" value="1"/>
</dbReference>
<keyword evidence="3" id="KW-1185">Reference proteome</keyword>
<protein>
    <submittedName>
        <fullName evidence="2">Putative phosphoesterase</fullName>
    </submittedName>
</protein>
<gene>
    <name evidence="2" type="ORF">HMPREF0877_0556</name>
</gene>
<dbReference type="eggNOG" id="COG1409">
    <property type="taxonomic scope" value="Bacteria"/>
</dbReference>
<dbReference type="AlphaFoldDB" id="C5R9B1"/>
<dbReference type="InterPro" id="IPR029052">
    <property type="entry name" value="Metallo-depent_PP-like"/>
</dbReference>
<sequence>MAKGVSMTKIIVSSDNHLDVNKQDVEKVLVQQATTLHKLRPDYYLIAGDLFNDFEKSLKYVHDLQAALATDTKVLFIAGNHDMGRNISFSELETNLDPLYLHNQYIDIPNSDWRIIGHNGWYDYSFTPDIDPEAIARFRSGFYYDRVIDQPMSDLERMALGHYQMKRLLDDAVRHHKQVIFYTHFAPINDEIFYPNNNSRWAMVNGVLGSTKTGELLAQYDNVQHVFYGHIHVTVPPRKKHLITYYNPSVGYNRHKLQEWTADTFYQSWLNKIIQIVLTSK</sequence>
<accession>C5R9B1</accession>
<name>C5R9B1_WEIPA</name>
<dbReference type="Pfam" id="PF00149">
    <property type="entry name" value="Metallophos"/>
    <property type="match status" value="1"/>
</dbReference>
<evidence type="ECO:0000259" key="1">
    <source>
        <dbReference type="Pfam" id="PF00149"/>
    </source>
</evidence>
<dbReference type="PANTHER" id="PTHR31302:SF0">
    <property type="entry name" value="TRANSMEMBRANE PROTEIN WITH METALLOPHOSPHOESTERASE DOMAIN"/>
    <property type="match status" value="1"/>
</dbReference>
<dbReference type="PANTHER" id="PTHR31302">
    <property type="entry name" value="TRANSMEMBRANE PROTEIN WITH METALLOPHOSPHOESTERASE DOMAIN-RELATED"/>
    <property type="match status" value="1"/>
</dbReference>
<comment type="caution">
    <text evidence="2">The sequence shown here is derived from an EMBL/GenBank/DDBJ whole genome shotgun (WGS) entry which is preliminary data.</text>
</comment>
<dbReference type="InterPro" id="IPR022302">
    <property type="entry name" value="Phosphoesterase_putative"/>
</dbReference>
<evidence type="ECO:0000313" key="3">
    <source>
        <dbReference type="Proteomes" id="UP000004528"/>
    </source>
</evidence>
<dbReference type="NCBIfam" id="TIGR03729">
    <property type="entry name" value="acc_ester"/>
    <property type="match status" value="1"/>
</dbReference>
<dbReference type="Proteomes" id="UP000004528">
    <property type="component" value="Unassembled WGS sequence"/>
</dbReference>
<dbReference type="EMBL" id="ACKU01000007">
    <property type="protein sequence ID" value="EER75343.1"/>
    <property type="molecule type" value="Genomic_DNA"/>
</dbReference>
<feature type="domain" description="Calcineurin-like phosphoesterase" evidence="1">
    <location>
        <begin position="9"/>
        <end position="233"/>
    </location>
</feature>